<comment type="caution">
    <text evidence="3">The sequence shown here is derived from an EMBL/GenBank/DDBJ whole genome shotgun (WGS) entry which is preliminary data.</text>
</comment>
<feature type="transmembrane region" description="Helical" evidence="2">
    <location>
        <begin position="195"/>
        <end position="217"/>
    </location>
</feature>
<gene>
    <name evidence="3" type="ORF">Apa02nite_076040</name>
</gene>
<dbReference type="RefSeq" id="WP_203829342.1">
    <property type="nucleotide sequence ID" value="NZ_BAAATY010000023.1"/>
</dbReference>
<accession>A0ABQ4BLG5</accession>
<evidence type="ECO:0000313" key="4">
    <source>
        <dbReference type="Proteomes" id="UP000624709"/>
    </source>
</evidence>
<keyword evidence="2" id="KW-0472">Membrane</keyword>
<keyword evidence="2" id="KW-0812">Transmembrane</keyword>
<keyword evidence="2" id="KW-1133">Transmembrane helix</keyword>
<proteinExistence type="predicted"/>
<feature type="compositionally biased region" description="Low complexity" evidence="1">
    <location>
        <begin position="59"/>
        <end position="85"/>
    </location>
</feature>
<dbReference type="EMBL" id="BOMS01000126">
    <property type="protein sequence ID" value="GIE71496.1"/>
    <property type="molecule type" value="Genomic_DNA"/>
</dbReference>
<organism evidence="3 4">
    <name type="scientific">Actinoplanes palleronii</name>
    <dbReference type="NCBI Taxonomy" id="113570"/>
    <lineage>
        <taxon>Bacteria</taxon>
        <taxon>Bacillati</taxon>
        <taxon>Actinomycetota</taxon>
        <taxon>Actinomycetes</taxon>
        <taxon>Micromonosporales</taxon>
        <taxon>Micromonosporaceae</taxon>
        <taxon>Actinoplanes</taxon>
    </lineage>
</organism>
<dbReference type="Proteomes" id="UP000624709">
    <property type="component" value="Unassembled WGS sequence"/>
</dbReference>
<feature type="compositionally biased region" description="Pro residues" evidence="1">
    <location>
        <begin position="8"/>
        <end position="56"/>
    </location>
</feature>
<sequence>MTQAYPPWGEPQPSGNPAPQPGFPQVPPGIPPAQPAFPQAPPAFPQAPAGFPPAHPDVPQAQPGGYQGYYDQQPPAHPGYYQQQQPGYPATGATAIAITMRYAPIAFLLGLFTPVLTVNGQPVPVAWKRPAVLPVAPGQYHVHAHVPYLIPTRIGKADLVVNIGPGQTADLEYRAPLIAFLRGALGPAPQRYPGMAAAVAINVIALVAVIVGVFGVVNGRGGAGGPDFSLPTGKTPAIGHLPDNGVPSFPVDPSFPAVPTFPGQEPESTPTTAAPAAGEPVLRPGATVRKVAGATFAAGEKSYTMAFKGWPFAFRTPPTWGCIGGKIDLPDTLAWVCVNEQDSSGGERTGIILRPCPAACSVATRQKMDKEWFLETAGLKRVNAVTQFRQTAKNAKGKYQLEFSHFFTDPATKKKYQVGVDAQALPLKKSSAQKVVNDIFSQTTF</sequence>
<feature type="region of interest" description="Disordered" evidence="1">
    <location>
        <begin position="1"/>
        <end position="85"/>
    </location>
</feature>
<evidence type="ECO:0000256" key="2">
    <source>
        <dbReference type="SAM" id="Phobius"/>
    </source>
</evidence>
<evidence type="ECO:0000313" key="3">
    <source>
        <dbReference type="EMBL" id="GIE71496.1"/>
    </source>
</evidence>
<evidence type="ECO:0000256" key="1">
    <source>
        <dbReference type="SAM" id="MobiDB-lite"/>
    </source>
</evidence>
<reference evidence="3 4" key="1">
    <citation type="submission" date="2021-01" db="EMBL/GenBank/DDBJ databases">
        <title>Whole genome shotgun sequence of Actinoplanes palleronii NBRC 14916.</title>
        <authorList>
            <person name="Komaki H."/>
            <person name="Tamura T."/>
        </authorList>
    </citation>
    <scope>NUCLEOTIDE SEQUENCE [LARGE SCALE GENOMIC DNA]</scope>
    <source>
        <strain evidence="3 4">NBRC 14916</strain>
    </source>
</reference>
<keyword evidence="4" id="KW-1185">Reference proteome</keyword>
<name>A0ABQ4BLG5_9ACTN</name>
<protein>
    <submittedName>
        <fullName evidence="3">Uncharacterized protein</fullName>
    </submittedName>
</protein>